<comment type="subcellular location">
    <subcellularLocation>
        <location evidence="1">Secreted</location>
    </subcellularLocation>
</comment>
<reference evidence="7" key="1">
    <citation type="submission" date="2024-02" db="EMBL/GenBank/DDBJ databases">
        <authorList>
            <consortium name="ELIXIR-Norway"/>
            <consortium name="Elixir Norway"/>
        </authorList>
    </citation>
    <scope>NUCLEOTIDE SEQUENCE</scope>
</reference>
<evidence type="ECO:0000256" key="6">
    <source>
        <dbReference type="SAM" id="Phobius"/>
    </source>
</evidence>
<evidence type="ECO:0000256" key="1">
    <source>
        <dbReference type="ARBA" id="ARBA00004613"/>
    </source>
</evidence>
<keyword evidence="6" id="KW-0812">Transmembrane</keyword>
<keyword evidence="6" id="KW-0472">Membrane</keyword>
<evidence type="ECO:0000256" key="4">
    <source>
        <dbReference type="ARBA" id="ARBA00023591"/>
    </source>
</evidence>
<comment type="similarity">
    <text evidence="4">Belongs to the EXORDIUM family.</text>
</comment>
<evidence type="ECO:0000256" key="3">
    <source>
        <dbReference type="ARBA" id="ARBA00022729"/>
    </source>
</evidence>
<accession>A0ABP0USN3</accession>
<keyword evidence="8" id="KW-1185">Reference proteome</keyword>
<proteinExistence type="inferred from homology"/>
<evidence type="ECO:0000313" key="8">
    <source>
        <dbReference type="Proteomes" id="UP001497512"/>
    </source>
</evidence>
<dbReference type="PANTHER" id="PTHR31279:SF79">
    <property type="entry name" value="PROTEIN EXORDIUM-LIKE 2"/>
    <property type="match status" value="1"/>
</dbReference>
<name>A0ABP0USN3_9BRYO</name>
<sequence length="435" mass="46311">MAAVQRSNSTMKEPILPRTSSTLKGSLQQQLPVKSLTSTSLKLDAVMGANKFSSAIRNRNIVIGVLSAFLLLTIVSWPWHGSVGPSFAAYQRDDDSPLQGVSRVVEGTRSDPFQTKWANAARVLPYHRQLSVSKQLGSSKFLVTPEPLVVPYHKGPVLTGNKQGVLKVYLIYYGLFSLSQRATLGEFLASFAGKAVKGTPTVAGWWAITKGFKDAEKVSVAPTVIAGDVYDYVTYIKGKTLKVSDVEALVIDAITTGQLPLDTSGLYVVLTAANVAVQGFCSQECGTHLYTTPVKATRNHVLPYAWVGNAVKQCPGFCDWPYAQAAPGTGPSTPALKPPNSDLGIDGMIITLASLIAGAATDPYGNGYFQGDADDPLEIAGVCGGIYGEGAYPGYPGNLLTNKKGANFNAQGVKGRQFLLPWIYNPATQQCAGQV</sequence>
<gene>
    <name evidence="7" type="ORF">CSSPTR1EN2_LOCUS19461</name>
</gene>
<keyword evidence="6" id="KW-1133">Transmembrane helix</keyword>
<dbReference type="InterPro" id="IPR006766">
    <property type="entry name" value="EXORDIUM-like"/>
</dbReference>
<dbReference type="Pfam" id="PF04674">
    <property type="entry name" value="Phi_1"/>
    <property type="match status" value="1"/>
</dbReference>
<keyword evidence="3" id="KW-0732">Signal</keyword>
<evidence type="ECO:0000256" key="2">
    <source>
        <dbReference type="ARBA" id="ARBA00022525"/>
    </source>
</evidence>
<feature type="region of interest" description="Disordered" evidence="5">
    <location>
        <begin position="1"/>
        <end position="24"/>
    </location>
</feature>
<dbReference type="EMBL" id="OZ019898">
    <property type="protein sequence ID" value="CAK9228894.1"/>
    <property type="molecule type" value="Genomic_DNA"/>
</dbReference>
<dbReference type="Proteomes" id="UP001497512">
    <property type="component" value="Chromosome 6"/>
</dbReference>
<evidence type="ECO:0000256" key="5">
    <source>
        <dbReference type="SAM" id="MobiDB-lite"/>
    </source>
</evidence>
<feature type="compositionally biased region" description="Polar residues" evidence="5">
    <location>
        <begin position="1"/>
        <end position="11"/>
    </location>
</feature>
<dbReference type="PANTHER" id="PTHR31279">
    <property type="entry name" value="PROTEIN EXORDIUM-LIKE 5"/>
    <property type="match status" value="1"/>
</dbReference>
<keyword evidence="2" id="KW-0964">Secreted</keyword>
<evidence type="ECO:0000313" key="7">
    <source>
        <dbReference type="EMBL" id="CAK9228894.1"/>
    </source>
</evidence>
<organism evidence="7 8">
    <name type="scientific">Sphagnum troendelagicum</name>
    <dbReference type="NCBI Taxonomy" id="128251"/>
    <lineage>
        <taxon>Eukaryota</taxon>
        <taxon>Viridiplantae</taxon>
        <taxon>Streptophyta</taxon>
        <taxon>Embryophyta</taxon>
        <taxon>Bryophyta</taxon>
        <taxon>Sphagnophytina</taxon>
        <taxon>Sphagnopsida</taxon>
        <taxon>Sphagnales</taxon>
        <taxon>Sphagnaceae</taxon>
        <taxon>Sphagnum</taxon>
    </lineage>
</organism>
<protein>
    <submittedName>
        <fullName evidence="7">Uncharacterized protein</fullName>
    </submittedName>
</protein>
<feature type="transmembrane region" description="Helical" evidence="6">
    <location>
        <begin position="61"/>
        <end position="79"/>
    </location>
</feature>